<accession>A0A1H2EPD9</accession>
<dbReference type="RefSeq" id="WP_092231723.1">
    <property type="nucleotide sequence ID" value="NZ_FNLL01000003.1"/>
</dbReference>
<evidence type="ECO:0000313" key="3">
    <source>
        <dbReference type="EMBL" id="SDT97032.1"/>
    </source>
</evidence>
<name>A0A1H2EPD9_9BACT</name>
<evidence type="ECO:0000259" key="2">
    <source>
        <dbReference type="Pfam" id="PF13439"/>
    </source>
</evidence>
<dbReference type="GO" id="GO:0016757">
    <property type="term" value="F:glycosyltransferase activity"/>
    <property type="evidence" value="ECO:0007669"/>
    <property type="project" value="InterPro"/>
</dbReference>
<dbReference type="AlphaFoldDB" id="A0A1H2EPD9"/>
<gene>
    <name evidence="3" type="ORF">SAMN04487931_103272</name>
</gene>
<protein>
    <submittedName>
        <fullName evidence="3">Sugar transferase, PEP-CTERM/EpsH1 system associated</fullName>
    </submittedName>
</protein>
<dbReference type="PANTHER" id="PTHR12526">
    <property type="entry name" value="GLYCOSYLTRANSFERASE"/>
    <property type="match status" value="1"/>
</dbReference>
<keyword evidence="4" id="KW-1185">Reference proteome</keyword>
<dbReference type="InterPro" id="IPR001296">
    <property type="entry name" value="Glyco_trans_1"/>
</dbReference>
<evidence type="ECO:0000259" key="1">
    <source>
        <dbReference type="Pfam" id="PF00534"/>
    </source>
</evidence>
<organism evidence="3 4">
    <name type="scientific">Desulfobacula phenolica</name>
    <dbReference type="NCBI Taxonomy" id="90732"/>
    <lineage>
        <taxon>Bacteria</taxon>
        <taxon>Pseudomonadati</taxon>
        <taxon>Thermodesulfobacteriota</taxon>
        <taxon>Desulfobacteria</taxon>
        <taxon>Desulfobacterales</taxon>
        <taxon>Desulfobacteraceae</taxon>
        <taxon>Desulfobacula</taxon>
    </lineage>
</organism>
<feature type="domain" description="Glycosyltransferase subfamily 4-like N-terminal" evidence="2">
    <location>
        <begin position="27"/>
        <end position="185"/>
    </location>
</feature>
<dbReference type="Pfam" id="PF00534">
    <property type="entry name" value="Glycos_transf_1"/>
    <property type="match status" value="1"/>
</dbReference>
<sequence length="385" mass="42962">MKKSDPGLIIQKHRPIKILHILDSFNIGGLENGVVNLVNTMDQDRFHHTICCIRDMGPMHKRILRKDVEIISLNVKKRDWFVFLKLAKIIAKIRPDVVHTRNYGTIDGIIGALLAHAGAVIHGEHGREFNDPEGLNKRRNFFRKLLFLKPISIVAVSNDICKWLNETVKVPAVKICTIINGVDTNKFLPPPDKAAAKIKIGVDPSPMVIGSVGRMDKVKNYEMLLTASSMIDSASSPFCMVFVGDGPERKCLEQCARDKHLKNVVFAGQQENVVDYLQAFDLFVLPSVAEGISNTILEAMACGLHVIATDVGGNTELIEDKKNGTLVHLNDVEALADRIGWSLANPEASRRIGEFALKLCIQRFSLERMVLEYENLYTEAFKSIN</sequence>
<dbReference type="Pfam" id="PF13439">
    <property type="entry name" value="Glyco_transf_4"/>
    <property type="match status" value="1"/>
</dbReference>
<dbReference type="PANTHER" id="PTHR12526:SF630">
    <property type="entry name" value="GLYCOSYLTRANSFERASE"/>
    <property type="match status" value="1"/>
</dbReference>
<evidence type="ECO:0000313" key="4">
    <source>
        <dbReference type="Proteomes" id="UP000199608"/>
    </source>
</evidence>
<dbReference type="SUPFAM" id="SSF53756">
    <property type="entry name" value="UDP-Glycosyltransferase/glycogen phosphorylase"/>
    <property type="match status" value="1"/>
</dbReference>
<reference evidence="4" key="1">
    <citation type="submission" date="2016-10" db="EMBL/GenBank/DDBJ databases">
        <authorList>
            <person name="Varghese N."/>
            <person name="Submissions S."/>
        </authorList>
    </citation>
    <scope>NUCLEOTIDE SEQUENCE [LARGE SCALE GENOMIC DNA]</scope>
    <source>
        <strain evidence="4">DSM 3384</strain>
    </source>
</reference>
<dbReference type="Gene3D" id="3.40.50.2000">
    <property type="entry name" value="Glycogen Phosphorylase B"/>
    <property type="match status" value="2"/>
</dbReference>
<dbReference type="Proteomes" id="UP000199608">
    <property type="component" value="Unassembled WGS sequence"/>
</dbReference>
<dbReference type="EMBL" id="FNLL01000003">
    <property type="protein sequence ID" value="SDT97032.1"/>
    <property type="molecule type" value="Genomic_DNA"/>
</dbReference>
<keyword evidence="3" id="KW-0808">Transferase</keyword>
<dbReference type="InterPro" id="IPR028098">
    <property type="entry name" value="Glyco_trans_4-like_N"/>
</dbReference>
<proteinExistence type="predicted"/>
<feature type="domain" description="Glycosyl transferase family 1" evidence="1">
    <location>
        <begin position="196"/>
        <end position="356"/>
    </location>
</feature>